<protein>
    <submittedName>
        <fullName evidence="1">Uncharacterized protein</fullName>
    </submittedName>
</protein>
<accession>A0A1X2GEV9</accession>
<dbReference type="AlphaFoldDB" id="A0A1X2GEV9"/>
<comment type="caution">
    <text evidence="1">The sequence shown here is derived from an EMBL/GenBank/DDBJ whole genome shotgun (WGS) entry which is preliminary data.</text>
</comment>
<name>A0A1X2GEV9_9FUNG</name>
<dbReference type="EMBL" id="MCGT01000018">
    <property type="protein sequence ID" value="ORX52282.1"/>
    <property type="molecule type" value="Genomic_DNA"/>
</dbReference>
<reference evidence="1 2" key="1">
    <citation type="submission" date="2016-07" db="EMBL/GenBank/DDBJ databases">
        <title>Pervasive Adenine N6-methylation of Active Genes in Fungi.</title>
        <authorList>
            <consortium name="DOE Joint Genome Institute"/>
            <person name="Mondo S.J."/>
            <person name="Dannebaum R.O."/>
            <person name="Kuo R.C."/>
            <person name="Labutti K."/>
            <person name="Haridas S."/>
            <person name="Kuo A."/>
            <person name="Salamov A."/>
            <person name="Ahrendt S.R."/>
            <person name="Lipzen A."/>
            <person name="Sullivan W."/>
            <person name="Andreopoulos W.B."/>
            <person name="Clum A."/>
            <person name="Lindquist E."/>
            <person name="Daum C."/>
            <person name="Ramamoorthy G.K."/>
            <person name="Gryganskyi A."/>
            <person name="Culley D."/>
            <person name="Magnuson J.K."/>
            <person name="James T.Y."/>
            <person name="O'Malley M.A."/>
            <person name="Stajich J.E."/>
            <person name="Spatafora J.W."/>
            <person name="Visel A."/>
            <person name="Grigoriev I.V."/>
        </authorList>
    </citation>
    <scope>NUCLEOTIDE SEQUENCE [LARGE SCALE GENOMIC DNA]</scope>
    <source>
        <strain evidence="1 2">NRRL 3301</strain>
    </source>
</reference>
<sequence>MTEPHPRLIQTYPAAPDVAPLAQCSDCKCKRHLPGCWHRTCMRCRSSGTRQQTPPAEAMIHWDDLGEVYSQFGNNVVLPLNIHLPDDLVNMSEDYIIRRVIAHVYGVTGFEFYLDRVNNLAKRSAMLCFLCLLQ</sequence>
<proteinExistence type="predicted"/>
<gene>
    <name evidence="1" type="ORF">DM01DRAFT_1336672</name>
</gene>
<dbReference type="Proteomes" id="UP000242146">
    <property type="component" value="Unassembled WGS sequence"/>
</dbReference>
<organism evidence="1 2">
    <name type="scientific">Hesseltinella vesiculosa</name>
    <dbReference type="NCBI Taxonomy" id="101127"/>
    <lineage>
        <taxon>Eukaryota</taxon>
        <taxon>Fungi</taxon>
        <taxon>Fungi incertae sedis</taxon>
        <taxon>Mucoromycota</taxon>
        <taxon>Mucoromycotina</taxon>
        <taxon>Mucoromycetes</taxon>
        <taxon>Mucorales</taxon>
        <taxon>Cunninghamellaceae</taxon>
        <taxon>Hesseltinella</taxon>
    </lineage>
</organism>
<keyword evidence="2" id="KW-1185">Reference proteome</keyword>
<evidence type="ECO:0000313" key="2">
    <source>
        <dbReference type="Proteomes" id="UP000242146"/>
    </source>
</evidence>
<evidence type="ECO:0000313" key="1">
    <source>
        <dbReference type="EMBL" id="ORX52282.1"/>
    </source>
</evidence>